<evidence type="ECO:0000259" key="6">
    <source>
        <dbReference type="PROSITE" id="PS51918"/>
    </source>
</evidence>
<evidence type="ECO:0000256" key="2">
    <source>
        <dbReference type="ARBA" id="ARBA00022691"/>
    </source>
</evidence>
<dbReference type="PANTHER" id="PTHR13932:SF5">
    <property type="entry name" value="RADICAL S-ADENOSYL METHIONINE DOMAIN-CONTAINING PROTEIN 1, MITOCHONDRIAL"/>
    <property type="match status" value="1"/>
</dbReference>
<dbReference type="GO" id="GO:0003824">
    <property type="term" value="F:catalytic activity"/>
    <property type="evidence" value="ECO:0007669"/>
    <property type="project" value="InterPro"/>
</dbReference>
<protein>
    <recommendedName>
        <fullName evidence="1">Heme chaperone HemW</fullName>
    </recommendedName>
</protein>
<keyword evidence="4" id="KW-0408">Iron</keyword>
<dbReference type="PANTHER" id="PTHR13932">
    <property type="entry name" value="COPROPORPHYRINIGEN III OXIDASE"/>
    <property type="match status" value="1"/>
</dbReference>
<dbReference type="PROSITE" id="PS51918">
    <property type="entry name" value="RADICAL_SAM"/>
    <property type="match status" value="1"/>
</dbReference>
<dbReference type="InterPro" id="IPR006638">
    <property type="entry name" value="Elp3/MiaA/NifB-like_rSAM"/>
</dbReference>
<keyword evidence="5" id="KW-0411">Iron-sulfur</keyword>
<dbReference type="GO" id="GO:0046872">
    <property type="term" value="F:metal ion binding"/>
    <property type="evidence" value="ECO:0007669"/>
    <property type="project" value="UniProtKB-KW"/>
</dbReference>
<evidence type="ECO:0000256" key="5">
    <source>
        <dbReference type="ARBA" id="ARBA00023014"/>
    </source>
</evidence>
<dbReference type="CDD" id="cd01335">
    <property type="entry name" value="Radical_SAM"/>
    <property type="match status" value="1"/>
</dbReference>
<dbReference type="SFLD" id="SFLDG01065">
    <property type="entry name" value="anaerobic_coproporphyrinogen-I"/>
    <property type="match status" value="1"/>
</dbReference>
<evidence type="ECO:0000256" key="4">
    <source>
        <dbReference type="ARBA" id="ARBA00023004"/>
    </source>
</evidence>
<proteinExistence type="predicted"/>
<evidence type="ECO:0000256" key="1">
    <source>
        <dbReference type="ARBA" id="ARBA00017228"/>
    </source>
</evidence>
<evidence type="ECO:0000313" key="8">
    <source>
        <dbReference type="Proteomes" id="UP000238916"/>
    </source>
</evidence>
<dbReference type="AlphaFoldDB" id="A0A2U3LPH0"/>
<keyword evidence="2" id="KW-0949">S-adenosyl-L-methionine</keyword>
<dbReference type="SUPFAM" id="SSF102114">
    <property type="entry name" value="Radical SAM enzymes"/>
    <property type="match status" value="1"/>
</dbReference>
<dbReference type="InterPro" id="IPR034505">
    <property type="entry name" value="Coproporphyrinogen-III_oxidase"/>
</dbReference>
<evidence type="ECO:0000256" key="3">
    <source>
        <dbReference type="ARBA" id="ARBA00022723"/>
    </source>
</evidence>
<dbReference type="EMBL" id="OMOF01000665">
    <property type="protein sequence ID" value="SPF53714.1"/>
    <property type="molecule type" value="Genomic_DNA"/>
</dbReference>
<reference evidence="8" key="1">
    <citation type="submission" date="2018-02" db="EMBL/GenBank/DDBJ databases">
        <authorList>
            <person name="Hausmann B."/>
        </authorList>
    </citation>
    <scope>NUCLEOTIDE SEQUENCE [LARGE SCALE GENOMIC DNA]</scope>
    <source>
        <strain evidence="8">Peat soil MAG SbF1</strain>
    </source>
</reference>
<dbReference type="SFLD" id="SFLDS00029">
    <property type="entry name" value="Radical_SAM"/>
    <property type="match status" value="1"/>
</dbReference>
<dbReference type="Proteomes" id="UP000238916">
    <property type="component" value="Unassembled WGS sequence"/>
</dbReference>
<sequence length="424" mass="49397">MLTELLKLIVAHKWGKYVFEPYREGDIDFALVPKEFGLYIHVPFCQKLCQFCPYNKTFYKLEQAERYCKALSQELELYKPFLQGKKIDSIYFGGGTPTLIVDQLAELLDKLRKNMDFSGDVGIEVHPREGTEEKFQELRKAGINLVSIGVQSFSSEALDFLERGYEVEECHQAVKRAMQAGFTTVDIDLMYNIPGQTIADMERDLHICLSYGVDQVSIYPLIVFPLTSLQARIKASGRHRFGEFQEYSIQKKLDRIAQEYGYQRTSIWTYGKKGAKRYTSVTRERFLGLGASATSLYSMYFYLNTFDVEEYIKAIENGRKPISLVNHMNDREQQVFWLFWRCYDMSISRQRFSELFGKSLNKEFRSMVSGLKILGLAKEQGGDLRLTQLGAFCYHFVEKQYSLRYLNNLWDASMQEPWPKRLEL</sequence>
<organism evidence="7 8">
    <name type="scientific">Candidatus Desulfosporosinus infrequens</name>
    <dbReference type="NCBI Taxonomy" id="2043169"/>
    <lineage>
        <taxon>Bacteria</taxon>
        <taxon>Bacillati</taxon>
        <taxon>Bacillota</taxon>
        <taxon>Clostridia</taxon>
        <taxon>Eubacteriales</taxon>
        <taxon>Desulfitobacteriaceae</taxon>
        <taxon>Desulfosporosinus</taxon>
    </lineage>
</organism>
<dbReference type="InterPro" id="IPR058240">
    <property type="entry name" value="rSAM_sf"/>
</dbReference>
<feature type="domain" description="Radical SAM core" evidence="6">
    <location>
        <begin position="30"/>
        <end position="263"/>
    </location>
</feature>
<dbReference type="InterPro" id="IPR013785">
    <property type="entry name" value="Aldolase_TIM"/>
</dbReference>
<dbReference type="GO" id="GO:0005737">
    <property type="term" value="C:cytoplasm"/>
    <property type="evidence" value="ECO:0007669"/>
    <property type="project" value="TreeGrafter"/>
</dbReference>
<accession>A0A2U3LPH0</accession>
<evidence type="ECO:0000313" key="7">
    <source>
        <dbReference type="EMBL" id="SPF53714.1"/>
    </source>
</evidence>
<gene>
    <name evidence="7" type="ORF">SBF1_6980002</name>
</gene>
<dbReference type="SMART" id="SM00729">
    <property type="entry name" value="Elp3"/>
    <property type="match status" value="1"/>
</dbReference>
<dbReference type="GO" id="GO:0006779">
    <property type="term" value="P:porphyrin-containing compound biosynthetic process"/>
    <property type="evidence" value="ECO:0007669"/>
    <property type="project" value="TreeGrafter"/>
</dbReference>
<dbReference type="OrthoDB" id="9808022at2"/>
<dbReference type="InterPro" id="IPR007197">
    <property type="entry name" value="rSAM"/>
</dbReference>
<dbReference type="GO" id="GO:0051539">
    <property type="term" value="F:4 iron, 4 sulfur cluster binding"/>
    <property type="evidence" value="ECO:0007669"/>
    <property type="project" value="TreeGrafter"/>
</dbReference>
<dbReference type="Gene3D" id="3.20.20.70">
    <property type="entry name" value="Aldolase class I"/>
    <property type="match status" value="1"/>
</dbReference>
<name>A0A2U3LPH0_9FIRM</name>
<keyword evidence="3" id="KW-0479">Metal-binding</keyword>
<dbReference type="SFLD" id="SFLDG01082">
    <property type="entry name" value="B12-binding_domain_containing"/>
    <property type="match status" value="1"/>
</dbReference>
<dbReference type="Pfam" id="PF04055">
    <property type="entry name" value="Radical_SAM"/>
    <property type="match status" value="1"/>
</dbReference>